<evidence type="ECO:0000256" key="1">
    <source>
        <dbReference type="SAM" id="Phobius"/>
    </source>
</evidence>
<dbReference type="Proteomes" id="UP000070366">
    <property type="component" value="Unassembled WGS sequence"/>
</dbReference>
<dbReference type="STRING" id="626937.HMPREF3293_01309"/>
<dbReference type="AlphaFoldDB" id="A0A136Q5I8"/>
<dbReference type="EMBL" id="LSZW01000055">
    <property type="protein sequence ID" value="KXK65816.1"/>
    <property type="molecule type" value="Genomic_DNA"/>
</dbReference>
<reference evidence="2 3" key="1">
    <citation type="submission" date="2016-02" db="EMBL/GenBank/DDBJ databases">
        <authorList>
            <person name="Wen L."/>
            <person name="He K."/>
            <person name="Yang H."/>
        </authorList>
    </citation>
    <scope>NUCLEOTIDE SEQUENCE [LARGE SCALE GENOMIC DNA]</scope>
    <source>
        <strain evidence="2 3">DSM 22607</strain>
    </source>
</reference>
<evidence type="ECO:0000313" key="2">
    <source>
        <dbReference type="EMBL" id="KXK65816.1"/>
    </source>
</evidence>
<sequence length="55" mass="6835">MIERSIVIAEYFLGINFFIFSQYNTFFILYYIFFIVPFLPHRFNRKARLYPLCQI</sequence>
<proteinExistence type="predicted"/>
<accession>A0A136Q5I8</accession>
<comment type="caution">
    <text evidence="2">The sequence shown here is derived from an EMBL/GenBank/DDBJ whole genome shotgun (WGS) entry which is preliminary data.</text>
</comment>
<keyword evidence="3" id="KW-1185">Reference proteome</keyword>
<gene>
    <name evidence="2" type="ORF">HMPREF3293_01309</name>
</gene>
<protein>
    <submittedName>
        <fullName evidence="2">Uncharacterized protein</fullName>
    </submittedName>
</protein>
<keyword evidence="1" id="KW-0812">Transmembrane</keyword>
<name>A0A136Q5I8_9FIRM</name>
<organism evidence="2 3">
    <name type="scientific">Christensenella minuta</name>
    <dbReference type="NCBI Taxonomy" id="626937"/>
    <lineage>
        <taxon>Bacteria</taxon>
        <taxon>Bacillati</taxon>
        <taxon>Bacillota</taxon>
        <taxon>Clostridia</taxon>
        <taxon>Christensenellales</taxon>
        <taxon>Christensenellaceae</taxon>
        <taxon>Christensenella</taxon>
    </lineage>
</organism>
<evidence type="ECO:0000313" key="3">
    <source>
        <dbReference type="Proteomes" id="UP000070366"/>
    </source>
</evidence>
<feature type="transmembrane region" description="Helical" evidence="1">
    <location>
        <begin position="12"/>
        <end position="39"/>
    </location>
</feature>
<keyword evidence="1" id="KW-0472">Membrane</keyword>
<keyword evidence="1" id="KW-1133">Transmembrane helix</keyword>